<dbReference type="AlphaFoldDB" id="A0A1F6CZP5"/>
<dbReference type="InterPro" id="IPR004103">
    <property type="entry name" value="Lyase_8_C"/>
</dbReference>
<dbReference type="Pfam" id="PF02884">
    <property type="entry name" value="Lyase_8_C"/>
    <property type="match status" value="1"/>
</dbReference>
<dbReference type="InterPro" id="IPR011071">
    <property type="entry name" value="Lyase_8-like_C"/>
</dbReference>
<dbReference type="Gene3D" id="2.60.220.10">
    <property type="entry name" value="Polysaccharide lyase family 8-like, C-terminal"/>
    <property type="match status" value="1"/>
</dbReference>
<dbReference type="GO" id="GO:0005576">
    <property type="term" value="C:extracellular region"/>
    <property type="evidence" value="ECO:0007669"/>
    <property type="project" value="InterPro"/>
</dbReference>
<feature type="domain" description="Polysaccharide lyase 8 N-terminal alpha-helical" evidence="7">
    <location>
        <begin position="28"/>
        <end position="293"/>
    </location>
</feature>
<keyword evidence="3" id="KW-0456">Lyase</keyword>
<dbReference type="InterPro" id="IPR011013">
    <property type="entry name" value="Gal_mutarotase_sf_dom"/>
</dbReference>
<evidence type="ECO:0000259" key="7">
    <source>
        <dbReference type="Pfam" id="PF08124"/>
    </source>
</evidence>
<evidence type="ECO:0000256" key="2">
    <source>
        <dbReference type="ARBA" id="ARBA00022729"/>
    </source>
</evidence>
<dbReference type="PANTHER" id="PTHR38481:SF1">
    <property type="entry name" value="HYALURONATE LYASE"/>
    <property type="match status" value="1"/>
</dbReference>
<name>A0A1F6CZP5_HANXR</name>
<comment type="caution">
    <text evidence="8">The sequence shown here is derived from an EMBL/GenBank/DDBJ whole genome shotgun (WGS) entry which is preliminary data.</text>
</comment>
<evidence type="ECO:0000256" key="3">
    <source>
        <dbReference type="ARBA" id="ARBA00023239"/>
    </source>
</evidence>
<evidence type="ECO:0000256" key="4">
    <source>
        <dbReference type="PIRSR" id="PIRSR638970-1"/>
    </source>
</evidence>
<sequence length="688" mass="75131">MSRPSLDPDVETVKGRILEPLLRPVERGRVESLVESVQADGSWPDVDYADQSTVHWRPIDHLQRLLLMARAHASPESALRDDRRLRDAIFRGLDLWLTRDLRRKWWYEAIGVPGVLSQVLLLLDSELTPAQRTKGLEIVGRATISATGQNLVWMSLIVARRGILERDPDLIAAAFQRIAEEIRISPEEGIQADFSFHQHGPCLYNHGYGAGFATDCSSIALLVAGTRFAFPPEKIALLSCYVLDGSQWMARGGTPEYGAKGREITRREASARYLAQVCRNMLRLPTGREPEFQALLRRTEGDPDAPALEGNRPFYRSGLMVHHRRAYYASARAYSVRNVNTDGLSGCDEGLRSHHVADGCNTLLRTGREYVDIFPVWDWQRIPGTTVELGPQQSGEPRRKGGTAFVGGVSDGDYGLFACDFARDGLTARKAWFFFDAEFVCIGAGITCRSDNPVATTLNQCLLKGAVTLCAEGKAQTPDRGDHVFERAAWVHHDGVAYVFPVGTTVYLRNDAQRGSWKLIGLQSSDEEIARDVFKLWVDHGRSPEGATYAYTVAPGLTPSDAAACAARPGVEVLRNEPGLQAVRHAGAGVTGVAFYVPGGLETAGGLRVAVDRACLVLLREQGGGTAGWNATARSVRRGDGALAASVANPENEALTVRVEVEWQGRGHTAVFDLPGGPEAGRSVTQVI</sequence>
<keyword evidence="2" id="KW-0732">Signal</keyword>
<dbReference type="SUPFAM" id="SSF48230">
    <property type="entry name" value="Chondroitin AC/alginate lyase"/>
    <property type="match status" value="1"/>
</dbReference>
<dbReference type="EMBL" id="MFKF01000099">
    <property type="protein sequence ID" value="OGG54653.1"/>
    <property type="molecule type" value="Genomic_DNA"/>
</dbReference>
<dbReference type="PANTHER" id="PTHR38481">
    <property type="entry name" value="HYALURONATE LYASE"/>
    <property type="match status" value="1"/>
</dbReference>
<evidence type="ECO:0000256" key="1">
    <source>
        <dbReference type="ARBA" id="ARBA00006699"/>
    </source>
</evidence>
<dbReference type="Gene3D" id="1.50.10.100">
    <property type="entry name" value="Chondroitin AC/alginate lyase"/>
    <property type="match status" value="1"/>
</dbReference>
<evidence type="ECO:0000313" key="8">
    <source>
        <dbReference type="EMBL" id="OGG54653.1"/>
    </source>
</evidence>
<dbReference type="GO" id="GO:0016837">
    <property type="term" value="F:carbon-oxygen lyase activity, acting on polysaccharides"/>
    <property type="evidence" value="ECO:0007669"/>
    <property type="project" value="UniProtKB-ARBA"/>
</dbReference>
<feature type="domain" description="Polysaccharide lyase family 8 C-terminal" evidence="6">
    <location>
        <begin position="572"/>
        <end position="625"/>
    </location>
</feature>
<evidence type="ECO:0000259" key="6">
    <source>
        <dbReference type="Pfam" id="PF02884"/>
    </source>
</evidence>
<dbReference type="GO" id="GO:0030246">
    <property type="term" value="F:carbohydrate binding"/>
    <property type="evidence" value="ECO:0007669"/>
    <property type="project" value="InterPro"/>
</dbReference>
<accession>A0A1F6CZP5</accession>
<dbReference type="Pfam" id="PF02278">
    <property type="entry name" value="Lyase_8"/>
    <property type="match status" value="1"/>
</dbReference>
<evidence type="ECO:0000313" key="9">
    <source>
        <dbReference type="Proteomes" id="UP000178606"/>
    </source>
</evidence>
<comment type="similarity">
    <text evidence="1">Belongs to the polysaccharide lyase 8 family.</text>
</comment>
<dbReference type="SUPFAM" id="SSF49863">
    <property type="entry name" value="Hyaluronate lyase-like, C-terminal domain"/>
    <property type="match status" value="1"/>
</dbReference>
<proteinExistence type="inferred from homology"/>
<dbReference type="Proteomes" id="UP000178606">
    <property type="component" value="Unassembled WGS sequence"/>
</dbReference>
<feature type="domain" description="Polysaccharide lyase family 8 central" evidence="5">
    <location>
        <begin position="312"/>
        <end position="557"/>
    </location>
</feature>
<dbReference type="Gene3D" id="2.70.98.10">
    <property type="match status" value="1"/>
</dbReference>
<feature type="active site" evidence="4">
    <location>
        <position position="262"/>
    </location>
</feature>
<dbReference type="InterPro" id="IPR014718">
    <property type="entry name" value="GH-type_carb-bd"/>
</dbReference>
<organism evidence="8 9">
    <name type="scientific">Handelsmanbacteria sp. (strain RIFCSPLOWO2_12_FULL_64_10)</name>
    <dbReference type="NCBI Taxonomy" id="1817868"/>
    <lineage>
        <taxon>Bacteria</taxon>
        <taxon>Candidatus Handelsmaniibacteriota</taxon>
    </lineage>
</organism>
<dbReference type="GO" id="GO:0005975">
    <property type="term" value="P:carbohydrate metabolic process"/>
    <property type="evidence" value="ECO:0007669"/>
    <property type="project" value="InterPro"/>
</dbReference>
<feature type="active site" evidence="4">
    <location>
        <position position="208"/>
    </location>
</feature>
<dbReference type="Pfam" id="PF08124">
    <property type="entry name" value="Lyase_8_N"/>
    <property type="match status" value="1"/>
</dbReference>
<feature type="active site" evidence="4">
    <location>
        <position position="199"/>
    </location>
</feature>
<dbReference type="InterPro" id="IPR008929">
    <property type="entry name" value="Chondroitin_lyas"/>
</dbReference>
<reference evidence="8 9" key="1">
    <citation type="journal article" date="2016" name="Nat. Commun.">
        <title>Thousands of microbial genomes shed light on interconnected biogeochemical processes in an aquifer system.</title>
        <authorList>
            <person name="Anantharaman K."/>
            <person name="Brown C.T."/>
            <person name="Hug L.A."/>
            <person name="Sharon I."/>
            <person name="Castelle C.J."/>
            <person name="Probst A.J."/>
            <person name="Thomas B.C."/>
            <person name="Singh A."/>
            <person name="Wilkins M.J."/>
            <person name="Karaoz U."/>
            <person name="Brodie E.L."/>
            <person name="Williams K.H."/>
            <person name="Hubbard S.S."/>
            <person name="Banfield J.F."/>
        </authorList>
    </citation>
    <scope>NUCLEOTIDE SEQUENCE [LARGE SCALE GENOMIC DNA]</scope>
    <source>
        <strain evidence="9">RIFCSPLOWO2_12_FULL_64_10</strain>
    </source>
</reference>
<dbReference type="InterPro" id="IPR038970">
    <property type="entry name" value="Lyase_8"/>
</dbReference>
<gene>
    <name evidence="8" type="ORF">A3F84_13820</name>
</gene>
<evidence type="ECO:0008006" key="10">
    <source>
        <dbReference type="Google" id="ProtNLM"/>
    </source>
</evidence>
<dbReference type="SUPFAM" id="SSF74650">
    <property type="entry name" value="Galactose mutarotase-like"/>
    <property type="match status" value="1"/>
</dbReference>
<dbReference type="InterPro" id="IPR003159">
    <property type="entry name" value="Lyase_8_central_dom"/>
</dbReference>
<protein>
    <recommendedName>
        <fullName evidence="10">Chondroitin lyase</fullName>
    </recommendedName>
</protein>
<evidence type="ECO:0000259" key="5">
    <source>
        <dbReference type="Pfam" id="PF02278"/>
    </source>
</evidence>
<dbReference type="InterPro" id="IPR012970">
    <property type="entry name" value="Lyase_8_alpha_N"/>
</dbReference>